<reference evidence="3 4" key="1">
    <citation type="submission" date="2022-08" db="EMBL/GenBank/DDBJ databases">
        <title>Polyphasic taxonomy analysis of Qipengyuania sp.RS5-5.</title>
        <authorList>
            <person name="Xamxidin M."/>
            <person name="Wu M."/>
        </authorList>
    </citation>
    <scope>NUCLEOTIDE SEQUENCE [LARGE SCALE GENOMIC DNA]</scope>
    <source>
        <strain evidence="3 4">RS5-5</strain>
    </source>
</reference>
<evidence type="ECO:0000259" key="2">
    <source>
        <dbReference type="PROSITE" id="PS50164"/>
    </source>
</evidence>
<dbReference type="PANTHER" id="PTHR34477:SF5">
    <property type="entry name" value="BSL5627 PROTEIN"/>
    <property type="match status" value="1"/>
</dbReference>
<protein>
    <submittedName>
        <fullName evidence="3">GIY-YIG nuclease family protein</fullName>
    </submittedName>
</protein>
<comment type="caution">
    <text evidence="3">The sequence shown here is derived from an EMBL/GenBank/DDBJ whole genome shotgun (WGS) entry which is preliminary data.</text>
</comment>
<evidence type="ECO:0000313" key="3">
    <source>
        <dbReference type="EMBL" id="MCR2832652.1"/>
    </source>
</evidence>
<dbReference type="InterPro" id="IPR035901">
    <property type="entry name" value="GIY-YIG_endonuc_sf"/>
</dbReference>
<comment type="similarity">
    <text evidence="1">Belongs to the UPF0213 family.</text>
</comment>
<dbReference type="RefSeq" id="WP_257594411.1">
    <property type="nucleotide sequence ID" value="NZ_JANKHH010000001.1"/>
</dbReference>
<dbReference type="Proteomes" id="UP001206067">
    <property type="component" value="Unassembled WGS sequence"/>
</dbReference>
<evidence type="ECO:0000313" key="4">
    <source>
        <dbReference type="Proteomes" id="UP001206067"/>
    </source>
</evidence>
<dbReference type="PROSITE" id="PS50164">
    <property type="entry name" value="GIY_YIG"/>
    <property type="match status" value="1"/>
</dbReference>
<sequence length="112" mass="12953">MQHEFAPCVYIVASRRNGTLYIGVTSNLLQRIAQHREGILGGFTRKHGVKSLVWFEPHDDIEEAILREKQLKKWNRTWKLRLIEETNPTWRDLAEDFGFVPLVPTGSPPSRG</sequence>
<dbReference type="SUPFAM" id="SSF82771">
    <property type="entry name" value="GIY-YIG endonuclease"/>
    <property type="match status" value="1"/>
</dbReference>
<accession>A0ABT1XQA9</accession>
<dbReference type="CDD" id="cd10448">
    <property type="entry name" value="GIY-YIG_unchar_3"/>
    <property type="match status" value="1"/>
</dbReference>
<dbReference type="InterPro" id="IPR000305">
    <property type="entry name" value="GIY-YIG_endonuc"/>
</dbReference>
<dbReference type="Pfam" id="PF01541">
    <property type="entry name" value="GIY-YIG"/>
    <property type="match status" value="1"/>
</dbReference>
<dbReference type="Gene3D" id="3.40.1440.10">
    <property type="entry name" value="GIY-YIG endonuclease"/>
    <property type="match status" value="1"/>
</dbReference>
<evidence type="ECO:0000256" key="1">
    <source>
        <dbReference type="ARBA" id="ARBA00007435"/>
    </source>
</evidence>
<dbReference type="InterPro" id="IPR050190">
    <property type="entry name" value="UPF0213_domain"/>
</dbReference>
<name>A0ABT1XQA9_9SPHN</name>
<proteinExistence type="inferred from homology"/>
<keyword evidence="4" id="KW-1185">Reference proteome</keyword>
<dbReference type="PANTHER" id="PTHR34477">
    <property type="entry name" value="UPF0213 PROTEIN YHBQ"/>
    <property type="match status" value="1"/>
</dbReference>
<dbReference type="SMART" id="SM00465">
    <property type="entry name" value="GIYc"/>
    <property type="match status" value="1"/>
</dbReference>
<dbReference type="EMBL" id="JANKHH010000001">
    <property type="protein sequence ID" value="MCR2832652.1"/>
    <property type="molecule type" value="Genomic_DNA"/>
</dbReference>
<feature type="domain" description="GIY-YIG" evidence="2">
    <location>
        <begin position="5"/>
        <end position="81"/>
    </location>
</feature>
<gene>
    <name evidence="3" type="ORF">NSO95_01720</name>
</gene>
<organism evidence="3 4">
    <name type="scientific">Parerythrobacter lacustris</name>
    <dbReference type="NCBI Taxonomy" id="2969984"/>
    <lineage>
        <taxon>Bacteria</taxon>
        <taxon>Pseudomonadati</taxon>
        <taxon>Pseudomonadota</taxon>
        <taxon>Alphaproteobacteria</taxon>
        <taxon>Sphingomonadales</taxon>
        <taxon>Erythrobacteraceae</taxon>
        <taxon>Parerythrobacter</taxon>
    </lineage>
</organism>